<keyword evidence="1" id="KW-0175">Coiled coil</keyword>
<evidence type="ECO:0000256" key="1">
    <source>
        <dbReference type="SAM" id="Coils"/>
    </source>
</evidence>
<dbReference type="EMBL" id="WNXC01000002">
    <property type="protein sequence ID" value="MBB2149173.1"/>
    <property type="molecule type" value="Genomic_DNA"/>
</dbReference>
<comment type="caution">
    <text evidence="2">The sequence shown here is derived from an EMBL/GenBank/DDBJ whole genome shotgun (WGS) entry which is preliminary data.</text>
</comment>
<organism evidence="2 3">
    <name type="scientific">Pedobacter gandavensis</name>
    <dbReference type="NCBI Taxonomy" id="2679963"/>
    <lineage>
        <taxon>Bacteria</taxon>
        <taxon>Pseudomonadati</taxon>
        <taxon>Bacteroidota</taxon>
        <taxon>Sphingobacteriia</taxon>
        <taxon>Sphingobacteriales</taxon>
        <taxon>Sphingobacteriaceae</taxon>
        <taxon>Pedobacter</taxon>
    </lineage>
</organism>
<feature type="coiled-coil region" evidence="1">
    <location>
        <begin position="60"/>
        <end position="119"/>
    </location>
</feature>
<name>A0ABR6EXL6_9SPHI</name>
<gene>
    <name evidence="2" type="ORF">GM920_09660</name>
</gene>
<dbReference type="Pfam" id="PF20459">
    <property type="entry name" value="DUF6712"/>
    <property type="match status" value="2"/>
</dbReference>
<sequence length="330" mass="37327">MTIITTIDELKKYVEVSKSLKIETVGPSLKSAGRRHLKDCLGPELFLRLIKAYQDAGLKVSDMSDELKELAELCQAAAANIGMSLLIPRVSISISESGISRLENDNQKTAYQYQEVNAKESYLRSGYDALEDIFIYLEEHKELYPDWVASSAYLDFKKYFIQSAAEFSSLYNIQQSRLSFLAVRYIMKRIEDFQVKDIISKKLFDTIKSQVKSGTITPQNRILLDDFICPGVALITIAKGVWERALDISEYGVTISMRGSSGNNELRQAAELKNQQKMADQLLADGNLYLSQLGVFLEENKSDYPDYEPPKVESLLFTIKNKKDNGIYSV</sequence>
<protein>
    <submittedName>
        <fullName evidence="2">Uncharacterized protein</fullName>
    </submittedName>
</protein>
<reference evidence="2 3" key="1">
    <citation type="submission" date="2019-11" db="EMBL/GenBank/DDBJ databases">
        <title>Description of Pedobacter sp. LMG 31462T.</title>
        <authorList>
            <person name="Carlier A."/>
            <person name="Qi S."/>
            <person name="Vandamme P."/>
        </authorList>
    </citation>
    <scope>NUCLEOTIDE SEQUENCE [LARGE SCALE GENOMIC DNA]</scope>
    <source>
        <strain evidence="2 3">LMG 31462</strain>
    </source>
</reference>
<dbReference type="InterPro" id="IPR046558">
    <property type="entry name" value="DUF6712"/>
</dbReference>
<dbReference type="Proteomes" id="UP000636110">
    <property type="component" value="Unassembled WGS sequence"/>
</dbReference>
<accession>A0ABR6EXL6</accession>
<evidence type="ECO:0000313" key="2">
    <source>
        <dbReference type="EMBL" id="MBB2149173.1"/>
    </source>
</evidence>
<proteinExistence type="predicted"/>
<dbReference type="RefSeq" id="WP_182956322.1">
    <property type="nucleotide sequence ID" value="NZ_WNXC01000002.1"/>
</dbReference>
<keyword evidence="3" id="KW-1185">Reference proteome</keyword>
<evidence type="ECO:0000313" key="3">
    <source>
        <dbReference type="Proteomes" id="UP000636110"/>
    </source>
</evidence>